<dbReference type="Proteomes" id="UP001153332">
    <property type="component" value="Unassembled WGS sequence"/>
</dbReference>
<keyword evidence="2" id="KW-1185">Reference proteome</keyword>
<gene>
    <name evidence="1" type="ORF">O1611_g1377</name>
</gene>
<protein>
    <submittedName>
        <fullName evidence="1">Uncharacterized protein</fullName>
    </submittedName>
</protein>
<dbReference type="EMBL" id="JAPUUL010000159">
    <property type="protein sequence ID" value="KAJ8132245.1"/>
    <property type="molecule type" value="Genomic_DNA"/>
</dbReference>
<organism evidence="1 2">
    <name type="scientific">Lasiodiplodia mahajangana</name>
    <dbReference type="NCBI Taxonomy" id="1108764"/>
    <lineage>
        <taxon>Eukaryota</taxon>
        <taxon>Fungi</taxon>
        <taxon>Dikarya</taxon>
        <taxon>Ascomycota</taxon>
        <taxon>Pezizomycotina</taxon>
        <taxon>Dothideomycetes</taxon>
        <taxon>Dothideomycetes incertae sedis</taxon>
        <taxon>Botryosphaeriales</taxon>
        <taxon>Botryosphaeriaceae</taxon>
        <taxon>Lasiodiplodia</taxon>
    </lineage>
</organism>
<evidence type="ECO:0000313" key="1">
    <source>
        <dbReference type="EMBL" id="KAJ8132245.1"/>
    </source>
</evidence>
<sequence>MANISCFRHVRNGWLTVDFWLCTALMFLVEFGCAILGAPSPRLLELAVCRDYYQKNNIILNSRDCKVPEVQLRLAFGLTVLSTCSVLVATLMQIPMGIIADKNGRKVALLLNITSTILYWGWIPFVAIVINLPVWTLYLAPAFLFIGGGPWASGALVFSAINRQIGSSQRTPAFSIMEAVSGIADLAGPALGALTMEDHIWLPFLLATLSFTCMFVPTFMLEDEPMASSRAANRNRPEFEASQSTNNEAQPLLRDNIGVSNYSHGPQRATFMQSTAAIYGVYNAL</sequence>
<accession>A0ACC2JXL3</accession>
<reference evidence="1" key="1">
    <citation type="submission" date="2022-12" db="EMBL/GenBank/DDBJ databases">
        <title>Genome Sequence of Lasiodiplodia mahajangana.</title>
        <authorList>
            <person name="Buettner E."/>
        </authorList>
    </citation>
    <scope>NUCLEOTIDE SEQUENCE</scope>
    <source>
        <strain evidence="1">VT137</strain>
    </source>
</reference>
<name>A0ACC2JXL3_9PEZI</name>
<comment type="caution">
    <text evidence="1">The sequence shown here is derived from an EMBL/GenBank/DDBJ whole genome shotgun (WGS) entry which is preliminary data.</text>
</comment>
<proteinExistence type="predicted"/>
<evidence type="ECO:0000313" key="2">
    <source>
        <dbReference type="Proteomes" id="UP001153332"/>
    </source>
</evidence>